<reference evidence="1" key="1">
    <citation type="submission" date="2021-06" db="EMBL/GenBank/DDBJ databases">
        <authorList>
            <person name="Ellington A.J."/>
            <person name="Bryan N.C."/>
            <person name="Christner B.C."/>
            <person name="Reisch C.R."/>
        </authorList>
    </citation>
    <scope>NUCLEOTIDE SEQUENCE</scope>
    <source>
        <strain evidence="1">L6-1</strain>
    </source>
</reference>
<proteinExistence type="predicted"/>
<name>A0ACD1E7V4_9MICO</name>
<dbReference type="Proteomes" id="UP000681794">
    <property type="component" value="Chromosome"/>
</dbReference>
<organism evidence="1 2">
    <name type="scientific">Curtobacterium aetherium</name>
    <dbReference type="NCBI Taxonomy" id="2841594"/>
    <lineage>
        <taxon>Bacteria</taxon>
        <taxon>Bacillati</taxon>
        <taxon>Actinomycetota</taxon>
        <taxon>Actinomycetes</taxon>
        <taxon>Micrococcales</taxon>
        <taxon>Microbacteriaceae</taxon>
        <taxon>Curtobacterium</taxon>
    </lineage>
</organism>
<protein>
    <submittedName>
        <fullName evidence="1">DUF4190 domain-containing protein</fullName>
    </submittedName>
</protein>
<evidence type="ECO:0000313" key="2">
    <source>
        <dbReference type="Proteomes" id="UP000681794"/>
    </source>
</evidence>
<accession>A0ACD1E7V4</accession>
<evidence type="ECO:0000313" key="1">
    <source>
        <dbReference type="EMBL" id="QWS34950.1"/>
    </source>
</evidence>
<keyword evidence="2" id="KW-1185">Reference proteome</keyword>
<gene>
    <name evidence="1" type="ORF">KM842_07470</name>
</gene>
<sequence length="87" mass="8894">MSTLEPHATAAVPTDRLNTLSIVGFVLALVANVVGLVVSVVALVQISRTGERGRGLAITGIVVGGFWIALFATAFLVHFVVGAVHGA</sequence>
<dbReference type="EMBL" id="CP076544">
    <property type="protein sequence ID" value="QWS34950.1"/>
    <property type="molecule type" value="Genomic_DNA"/>
</dbReference>